<sequence>MDSDIPSIYFPVGSPQKGGTCEFSTEKCMEYCPSGMVANEHEKYALAYFKNNFSCAISNKIIIDFGFLANRPYNAKMIQWFVWGDCPSSLTEKISEVILKVRDAGIPQYGFTRNCRLWELVPNEDRLHLGLTVDDLNLALDLSSEKMIAHPDFEHGYAEMIFKGKIRSRCNGWWCVTELETRNSDCMRCLSHGEGCYFRD</sequence>
<accession>A0A6M3JSW8</accession>
<name>A0A6M3JSW8_9ZZZZ</name>
<dbReference type="AlphaFoldDB" id="A0A6M3JSW8"/>
<protein>
    <submittedName>
        <fullName evidence="1">Uncharacterized protein</fullName>
    </submittedName>
</protein>
<dbReference type="EMBL" id="MT141996">
    <property type="protein sequence ID" value="QJA73030.1"/>
    <property type="molecule type" value="Genomic_DNA"/>
</dbReference>
<organism evidence="1">
    <name type="scientific">viral metagenome</name>
    <dbReference type="NCBI Taxonomy" id="1070528"/>
    <lineage>
        <taxon>unclassified sequences</taxon>
        <taxon>metagenomes</taxon>
        <taxon>organismal metagenomes</taxon>
    </lineage>
</organism>
<proteinExistence type="predicted"/>
<reference evidence="1" key="1">
    <citation type="submission" date="2020-03" db="EMBL/GenBank/DDBJ databases">
        <title>The deep terrestrial virosphere.</title>
        <authorList>
            <person name="Holmfeldt K."/>
            <person name="Nilsson E."/>
            <person name="Simone D."/>
            <person name="Lopez-Fernandez M."/>
            <person name="Wu X."/>
            <person name="de Brujin I."/>
            <person name="Lundin D."/>
            <person name="Andersson A."/>
            <person name="Bertilsson S."/>
            <person name="Dopson M."/>
        </authorList>
    </citation>
    <scope>NUCLEOTIDE SEQUENCE</scope>
    <source>
        <strain evidence="1">MM415A02525</strain>
    </source>
</reference>
<gene>
    <name evidence="1" type="ORF">MM415A02525_0012</name>
</gene>
<evidence type="ECO:0000313" key="1">
    <source>
        <dbReference type="EMBL" id="QJA73030.1"/>
    </source>
</evidence>